<evidence type="ECO:0000313" key="1">
    <source>
        <dbReference type="EMBL" id="PWN60013.1"/>
    </source>
</evidence>
<organism evidence="1 2">
    <name type="scientific">Chryseobacterium oncorhynchi</name>
    <dbReference type="NCBI Taxonomy" id="741074"/>
    <lineage>
        <taxon>Bacteria</taxon>
        <taxon>Pseudomonadati</taxon>
        <taxon>Bacteroidota</taxon>
        <taxon>Flavobacteriia</taxon>
        <taxon>Flavobacteriales</taxon>
        <taxon>Weeksellaceae</taxon>
        <taxon>Chryseobacterium group</taxon>
        <taxon>Chryseobacterium</taxon>
    </lineage>
</organism>
<gene>
    <name evidence="1" type="ORF">C1638_020825</name>
</gene>
<dbReference type="EMBL" id="PPEI02000009">
    <property type="protein sequence ID" value="PWN60013.1"/>
    <property type="molecule type" value="Genomic_DNA"/>
</dbReference>
<reference evidence="1" key="1">
    <citation type="submission" date="2018-04" db="EMBL/GenBank/DDBJ databases">
        <title>Draft Genome Sequences of Chryseobacterium lactis NCTC11390T isolated from milk, Chryseobacterium oncorhynchi 701B-08T from rainbow trout, and Chryseobacterium viscerum 687B-08T from diseased fish.</title>
        <authorList>
            <person name="Jeong J.-J."/>
            <person name="Lee Y.J."/>
            <person name="Pathiraja D."/>
            <person name="Park B."/>
            <person name="Choi I.-G."/>
            <person name="Kim K.D."/>
        </authorList>
    </citation>
    <scope>NUCLEOTIDE SEQUENCE [LARGE SCALE GENOMIC DNA]</scope>
    <source>
        <strain evidence="1">701B-08</strain>
    </source>
</reference>
<protein>
    <submittedName>
        <fullName evidence="1">Uncharacterized protein</fullName>
    </submittedName>
</protein>
<proteinExistence type="predicted"/>
<keyword evidence="2" id="KW-1185">Reference proteome</keyword>
<dbReference type="RefSeq" id="WP_109623858.1">
    <property type="nucleotide sequence ID" value="NZ_PPEI02000009.1"/>
</dbReference>
<sequence length="72" mass="8453">MKTKDLIDIKETLVELWDFFTSNSDGDETGLLEEIQDKYSNSLKVVRKELDSKYLKSEVSKLVRKARKEEIK</sequence>
<name>A0A316WHZ3_9FLAO</name>
<accession>A0A316WHZ3</accession>
<comment type="caution">
    <text evidence="1">The sequence shown here is derived from an EMBL/GenBank/DDBJ whole genome shotgun (WGS) entry which is preliminary data.</text>
</comment>
<dbReference type="AlphaFoldDB" id="A0A316WHZ3"/>
<dbReference type="Proteomes" id="UP000236182">
    <property type="component" value="Unassembled WGS sequence"/>
</dbReference>
<evidence type="ECO:0000313" key="2">
    <source>
        <dbReference type="Proteomes" id="UP000236182"/>
    </source>
</evidence>